<keyword evidence="1" id="KW-0812">Transmembrane</keyword>
<keyword evidence="1" id="KW-0472">Membrane</keyword>
<name>A0AAD1ZRY4_9LAMI</name>
<accession>A0AAD1ZRY4</accession>
<sequence>MESHSSTTFAVVLCPLLAVLSMFFPHLDPPAHVFRVGFSVANEGAGLLAESGTGRRGSPLAYMSSDIRIIIAFSTYANQLAGAVIQGAAWTITGRKGISRRREVEGINHYKQRN</sequence>
<gene>
    <name evidence="2" type="ORF">FPE_LOCUS22034</name>
</gene>
<evidence type="ECO:0000313" key="3">
    <source>
        <dbReference type="Proteomes" id="UP000834106"/>
    </source>
</evidence>
<feature type="transmembrane region" description="Helical" evidence="1">
    <location>
        <begin position="69"/>
        <end position="92"/>
    </location>
</feature>
<keyword evidence="3" id="KW-1185">Reference proteome</keyword>
<evidence type="ECO:0000313" key="2">
    <source>
        <dbReference type="EMBL" id="CAI9774604.1"/>
    </source>
</evidence>
<dbReference type="EMBL" id="OU503048">
    <property type="protein sequence ID" value="CAI9774604.1"/>
    <property type="molecule type" value="Genomic_DNA"/>
</dbReference>
<evidence type="ECO:0000256" key="1">
    <source>
        <dbReference type="SAM" id="Phobius"/>
    </source>
</evidence>
<dbReference type="AlphaFoldDB" id="A0AAD1ZRY4"/>
<proteinExistence type="predicted"/>
<feature type="transmembrane region" description="Helical" evidence="1">
    <location>
        <begin position="7"/>
        <end position="27"/>
    </location>
</feature>
<reference evidence="2" key="1">
    <citation type="submission" date="2023-05" db="EMBL/GenBank/DDBJ databases">
        <authorList>
            <person name="Huff M."/>
        </authorList>
    </citation>
    <scope>NUCLEOTIDE SEQUENCE</scope>
</reference>
<protein>
    <submittedName>
        <fullName evidence="2">Uncharacterized protein</fullName>
    </submittedName>
</protein>
<organism evidence="2 3">
    <name type="scientific">Fraxinus pennsylvanica</name>
    <dbReference type="NCBI Taxonomy" id="56036"/>
    <lineage>
        <taxon>Eukaryota</taxon>
        <taxon>Viridiplantae</taxon>
        <taxon>Streptophyta</taxon>
        <taxon>Embryophyta</taxon>
        <taxon>Tracheophyta</taxon>
        <taxon>Spermatophyta</taxon>
        <taxon>Magnoliopsida</taxon>
        <taxon>eudicotyledons</taxon>
        <taxon>Gunneridae</taxon>
        <taxon>Pentapetalae</taxon>
        <taxon>asterids</taxon>
        <taxon>lamiids</taxon>
        <taxon>Lamiales</taxon>
        <taxon>Oleaceae</taxon>
        <taxon>Oleeae</taxon>
        <taxon>Fraxinus</taxon>
    </lineage>
</organism>
<keyword evidence="1" id="KW-1133">Transmembrane helix</keyword>
<dbReference type="Proteomes" id="UP000834106">
    <property type="component" value="Chromosome 13"/>
</dbReference>